<evidence type="ECO:0000313" key="15">
    <source>
        <dbReference type="EMBL" id="AZF83653.1"/>
    </source>
</evidence>
<dbReference type="EMBL" id="CP050869">
    <property type="protein sequence ID" value="QPG50457.1"/>
    <property type="molecule type" value="Genomic_DNA"/>
</dbReference>
<dbReference type="Proteomes" id="UP000033057">
    <property type="component" value="Chromosome"/>
</dbReference>
<dbReference type="Pfam" id="PF03288">
    <property type="entry name" value="Pox_D5"/>
    <property type="match status" value="1"/>
</dbReference>
<dbReference type="Proteomes" id="UP000267993">
    <property type="component" value="Chromosome"/>
</dbReference>
<dbReference type="InterPro" id="IPR004968">
    <property type="entry name" value="DNA_primase/NTPase_C"/>
</dbReference>
<dbReference type="GO" id="GO:0005524">
    <property type="term" value="F:ATP binding"/>
    <property type="evidence" value="ECO:0007669"/>
    <property type="project" value="UniProtKB-KW"/>
</dbReference>
<dbReference type="InterPro" id="IPR045455">
    <property type="entry name" value="NrS-1_pol-like_helicase"/>
</dbReference>
<dbReference type="EMBL" id="CP033237">
    <property type="protein sequence ID" value="AZF73176.1"/>
    <property type="molecule type" value="Genomic_DNA"/>
</dbReference>
<evidence type="ECO:0000313" key="26">
    <source>
        <dbReference type="Proteomes" id="UP000275843"/>
    </source>
</evidence>
<keyword evidence="1" id="KW-0547">Nucleotide-binding</keyword>
<gene>
    <name evidence="16" type="ORF">HFC64_12155</name>
    <name evidence="17" type="ORF">SSOP1_0127</name>
    <name evidence="8" type="ORF">SULA_1150</name>
    <name evidence="6" type="ORF">SULB_1151</name>
    <name evidence="7" type="ORF">SULC_1149</name>
    <name evidence="9" type="ORF">SULG_05670</name>
    <name evidence="10" type="ORF">SULH_05670</name>
    <name evidence="11" type="ORF">SULI_05670</name>
    <name evidence="12" type="ORF">SULM_05670</name>
    <name evidence="13" type="ORF">SULN_05670</name>
    <name evidence="14" type="ORF">SULO_05680</name>
    <name evidence="15" type="ORF">SULZ_05910</name>
</gene>
<dbReference type="EMBL" id="CP033241">
    <property type="protein sequence ID" value="AZF83653.1"/>
    <property type="molecule type" value="Genomic_DNA"/>
</dbReference>
<dbReference type="GeneID" id="44129099"/>
<reference evidence="17" key="3">
    <citation type="submission" date="2016-04" db="EMBL/GenBank/DDBJ databases">
        <authorList>
            <person name="Evans L.H."/>
            <person name="Alamgir A."/>
            <person name="Owens N."/>
            <person name="Weber N.D."/>
            <person name="Virtaneva K."/>
            <person name="Barbian K."/>
            <person name="Babar A."/>
            <person name="Rosenke K."/>
        </authorList>
    </citation>
    <scope>NUCLEOTIDE SEQUENCE</scope>
    <source>
        <strain evidence="17">P1</strain>
    </source>
</reference>
<evidence type="ECO:0000313" key="22">
    <source>
        <dbReference type="Proteomes" id="UP000267993"/>
    </source>
</evidence>
<evidence type="ECO:0000313" key="11">
    <source>
        <dbReference type="EMBL" id="AZF73176.1"/>
    </source>
</evidence>
<evidence type="ECO:0000256" key="3">
    <source>
        <dbReference type="ARBA" id="ARBA00022806"/>
    </source>
</evidence>
<evidence type="ECO:0000313" key="29">
    <source>
        <dbReference type="Proteomes" id="UP000594632"/>
    </source>
</evidence>
<dbReference type="EMBL" id="LT549890">
    <property type="protein sequence ID" value="SAI83681.1"/>
    <property type="molecule type" value="Genomic_DNA"/>
</dbReference>
<sequence length="532" mass="61911">MSKIGETPLDMGLKDAIIGIFIWNKEKGIFEPFENRLRKKARALLEYYTDLANDELKPYVISKTIIDNVVDEIKDKTLIPLPNEPLRVAFPNCTLEWKISHGRYVPSFVLAEERTPEHFAFHYIPHKIHLEELVKINEEVLSARDIPIDLIEDLARRLCPKSLEVFKQWANEKWVTLFEIIGYTLFPKIEFRKAFMILGPRGTGKSTFINLIKKLLGRGNVVNIPLHILFGDKNRFVLAELYHKLVNAVSETKEYNLDDMDTLKVLTGGDRITADVKFKDPITFTPYAKLVIASNKPPTIRDKNDMAFWHRWLIIEFPNQFEDNTAWGDKTFTEDELEGILTVSILAFSRVLLHGKFDFEQTEEEVRGIWLSTIDYVYKFVKEKLKHGEIMITKNADDYVRVKELYRMYLEYCSTNGYNATTYKGFVRRLRDYFNLTVVMKNVEGKRFRAVVGIKINTVQTNETTGGDYGEFLNYILKNNHMIKEFADLVRDFGSTEKANVFIDFCTKKNMCFSRGIDAWEISIQPRGFSFL</sequence>
<evidence type="ECO:0000256" key="4">
    <source>
        <dbReference type="ARBA" id="ARBA00022840"/>
    </source>
</evidence>
<evidence type="ECO:0000313" key="19">
    <source>
        <dbReference type="Proteomes" id="UP000033085"/>
    </source>
</evidence>
<organism evidence="17 21">
    <name type="scientific">Saccharolobus solfataricus</name>
    <name type="common">Sulfolobus solfataricus</name>
    <dbReference type="NCBI Taxonomy" id="2287"/>
    <lineage>
        <taxon>Archaea</taxon>
        <taxon>Thermoproteota</taxon>
        <taxon>Thermoprotei</taxon>
        <taxon>Sulfolobales</taxon>
        <taxon>Sulfolobaceae</taxon>
        <taxon>Saccharolobus</taxon>
    </lineage>
</organism>
<evidence type="ECO:0000313" key="9">
    <source>
        <dbReference type="EMBL" id="AZF67936.1"/>
    </source>
</evidence>
<evidence type="ECO:0000313" key="28">
    <source>
        <dbReference type="Proteomes" id="UP000282269"/>
    </source>
</evidence>
<dbReference type="InterPro" id="IPR036390">
    <property type="entry name" value="WH_DNA-bd_sf"/>
</dbReference>
<dbReference type="InterPro" id="IPR051620">
    <property type="entry name" value="ORF904-like_C"/>
</dbReference>
<evidence type="ECO:0000313" key="8">
    <source>
        <dbReference type="EMBL" id="AYP18586.1"/>
    </source>
</evidence>
<dbReference type="PANTHER" id="PTHR35372:SF2">
    <property type="entry name" value="SF3 HELICASE DOMAIN-CONTAINING PROTEIN"/>
    <property type="match status" value="1"/>
</dbReference>
<dbReference type="EMBL" id="CP011056">
    <property type="protein sequence ID" value="AYN75752.1"/>
    <property type="molecule type" value="Genomic_DNA"/>
</dbReference>
<dbReference type="Proteomes" id="UP000269431">
    <property type="component" value="Chromosome"/>
</dbReference>
<evidence type="ECO:0000313" key="20">
    <source>
        <dbReference type="Proteomes" id="UP000033106"/>
    </source>
</evidence>
<dbReference type="Proteomes" id="UP000033106">
    <property type="component" value="Chromosome"/>
</dbReference>
<dbReference type="NCBIfam" id="TIGR01613">
    <property type="entry name" value="primase_Cterm"/>
    <property type="match status" value="1"/>
</dbReference>
<dbReference type="KEGG" id="ssol:SULB_1151"/>
<dbReference type="Proteomes" id="UP000076770">
    <property type="component" value="Chromosome i"/>
</dbReference>
<dbReference type="Proteomes" id="UP000033085">
    <property type="component" value="Chromosome"/>
</dbReference>
<reference evidence="21" key="2">
    <citation type="submission" date="2016-04" db="EMBL/GenBank/DDBJ databases">
        <authorList>
            <person name="Shah S.A."/>
            <person name="Garrett R.A."/>
        </authorList>
    </citation>
    <scope>NUCLEOTIDE SEQUENCE [LARGE SCALE GENOMIC DNA]</scope>
    <source>
        <strain evidence="21">ATCC 35091 / DSM 1616 / JCM 8930 / NBRC 15331 / P1</strain>
    </source>
</reference>
<dbReference type="Proteomes" id="UP000275843">
    <property type="component" value="Chromosome"/>
</dbReference>
<evidence type="ECO:0000313" key="12">
    <source>
        <dbReference type="EMBL" id="AZF75801.1"/>
    </source>
</evidence>
<evidence type="ECO:0000313" key="14">
    <source>
        <dbReference type="EMBL" id="AZF81014.1"/>
    </source>
</evidence>
<dbReference type="PROSITE" id="PS51206">
    <property type="entry name" value="SF3_HELICASE_1"/>
    <property type="match status" value="1"/>
</dbReference>
<feature type="domain" description="SF3 helicase" evidence="5">
    <location>
        <begin position="172"/>
        <end position="330"/>
    </location>
</feature>
<evidence type="ECO:0000313" key="6">
    <source>
        <dbReference type="EMBL" id="AYN75589.1"/>
    </source>
</evidence>
<evidence type="ECO:0000313" key="23">
    <source>
        <dbReference type="Proteomes" id="UP000269431"/>
    </source>
</evidence>
<dbReference type="Proteomes" id="UP000282269">
    <property type="component" value="Chromosome"/>
</dbReference>
<dbReference type="OrthoDB" id="43655at2157"/>
<dbReference type="Proteomes" id="UP000278715">
    <property type="component" value="Chromosome"/>
</dbReference>
<evidence type="ECO:0000259" key="5">
    <source>
        <dbReference type="PROSITE" id="PS51206"/>
    </source>
</evidence>
<evidence type="ECO:0000313" key="27">
    <source>
        <dbReference type="Proteomes" id="UP000278715"/>
    </source>
</evidence>
<dbReference type="GO" id="GO:0016787">
    <property type="term" value="F:hydrolase activity"/>
    <property type="evidence" value="ECO:0007669"/>
    <property type="project" value="UniProtKB-KW"/>
</dbReference>
<evidence type="ECO:0000313" key="7">
    <source>
        <dbReference type="EMBL" id="AYN75752.1"/>
    </source>
</evidence>
<dbReference type="GO" id="GO:0004386">
    <property type="term" value="F:helicase activity"/>
    <property type="evidence" value="ECO:0007669"/>
    <property type="project" value="UniProtKB-KW"/>
</dbReference>
<dbReference type="Pfam" id="PF19263">
    <property type="entry name" value="DUF5906"/>
    <property type="match status" value="1"/>
</dbReference>
<dbReference type="Proteomes" id="UP000273194">
    <property type="component" value="Chromosome"/>
</dbReference>
<dbReference type="SUPFAM" id="SSF52540">
    <property type="entry name" value="P-loop containing nucleoside triphosphate hydrolases"/>
    <property type="match status" value="1"/>
</dbReference>
<dbReference type="EMBL" id="CP033240">
    <property type="protein sequence ID" value="AZF81014.1"/>
    <property type="molecule type" value="Genomic_DNA"/>
</dbReference>
<dbReference type="SMART" id="SM00885">
    <property type="entry name" value="D5_N"/>
    <property type="match status" value="1"/>
</dbReference>
<evidence type="ECO:0000313" key="24">
    <source>
        <dbReference type="Proteomes" id="UP000273194"/>
    </source>
</evidence>
<keyword evidence="3" id="KW-0347">Helicase</keyword>
<dbReference type="PANTHER" id="PTHR35372">
    <property type="entry name" value="ATP BINDING PROTEIN-RELATED"/>
    <property type="match status" value="1"/>
</dbReference>
<dbReference type="EMBL" id="CP033238">
    <property type="protein sequence ID" value="AZF75801.1"/>
    <property type="molecule type" value="Genomic_DNA"/>
</dbReference>
<keyword evidence="2" id="KW-0378">Hydrolase</keyword>
<dbReference type="Proteomes" id="UP000594632">
    <property type="component" value="Chromosome"/>
</dbReference>
<evidence type="ECO:0000256" key="1">
    <source>
        <dbReference type="ARBA" id="ARBA00022741"/>
    </source>
</evidence>
<dbReference type="Proteomes" id="UP000273443">
    <property type="component" value="Chromosome"/>
</dbReference>
<proteinExistence type="predicted"/>
<dbReference type="EMBL" id="CP033239">
    <property type="protein sequence ID" value="AZF78408.1"/>
    <property type="molecule type" value="Genomic_DNA"/>
</dbReference>
<dbReference type="EMBL" id="CP033236">
    <property type="protein sequence ID" value="AZF70556.1"/>
    <property type="molecule type" value="Genomic_DNA"/>
</dbReference>
<accession>A0A157SX47</accession>
<dbReference type="EMBL" id="CP011057">
    <property type="protein sequence ID" value="AYP18586.1"/>
    <property type="molecule type" value="Genomic_DNA"/>
</dbReference>
<dbReference type="SUPFAM" id="SSF46785">
    <property type="entry name" value="Winged helix' DNA-binding domain"/>
    <property type="match status" value="1"/>
</dbReference>
<evidence type="ECO:0000313" key="10">
    <source>
        <dbReference type="EMBL" id="AZF70556.1"/>
    </source>
</evidence>
<keyword evidence="4" id="KW-0067">ATP-binding</keyword>
<reference evidence="6" key="5">
    <citation type="submission" date="2018-10" db="EMBL/GenBank/DDBJ databases">
        <authorList>
            <person name="McCarthy S."/>
            <person name="Gradnigo J."/>
            <person name="Johnson T."/>
            <person name="Payne S."/>
            <person name="Lipzen A."/>
            <person name="Schackwitz W."/>
            <person name="Martin J."/>
            <person name="Moriyama E."/>
            <person name="Blum P."/>
        </authorList>
    </citation>
    <scope>NUCLEOTIDE SEQUENCE</scope>
    <source>
        <strain evidence="6">SARC-B</strain>
        <strain evidence="7">SARC-C</strain>
        <strain evidence="8">SULA</strain>
    </source>
</reference>
<name>A0A157SX47_SACSO</name>
<dbReference type="Pfam" id="PF08706">
    <property type="entry name" value="D5_N"/>
    <property type="match status" value="1"/>
</dbReference>
<evidence type="ECO:0000313" key="21">
    <source>
        <dbReference type="Proteomes" id="UP000076770"/>
    </source>
</evidence>
<evidence type="ECO:0000313" key="13">
    <source>
        <dbReference type="EMBL" id="AZF78408.1"/>
    </source>
</evidence>
<dbReference type="KEGG" id="ssof:SULC_1149"/>
<reference evidence="18 19" key="1">
    <citation type="journal article" date="2015" name="Genome Announc.">
        <title>Complete Genome Sequence of Sulfolobus solfataricus Strain 98/2 and Evolved Derivatives.</title>
        <authorList>
            <person name="McCarthy S."/>
            <person name="Gradnigo J."/>
            <person name="Johnson T."/>
            <person name="Payne S."/>
            <person name="Lipzen A."/>
            <person name="Martin J."/>
            <person name="Schackwitz W."/>
            <person name="Moriyama E."/>
            <person name="Blum P."/>
        </authorList>
    </citation>
    <scope>NUCLEOTIDE SEQUENCE [LARGE SCALE GENOMIC DNA]</scope>
    <source>
        <strain evidence="18">98/2 SULC</strain>
        <strain evidence="6">SARC-B</strain>
        <strain evidence="7">SARC-C</strain>
        <strain evidence="8 20">SULA</strain>
        <strain evidence="19">SULB</strain>
    </source>
</reference>
<dbReference type="InterPro" id="IPR006500">
    <property type="entry name" value="Helicase_put_C_phage/plasmid"/>
</dbReference>
<protein>
    <submittedName>
        <fullName evidence="17">Primase, C-terminal region</fullName>
    </submittedName>
</protein>
<dbReference type="InterPro" id="IPR027417">
    <property type="entry name" value="P-loop_NTPase"/>
</dbReference>
<dbReference type="PATRIC" id="fig|2287.9.peg.132"/>
<reference evidence="16 29" key="6">
    <citation type="journal article" date="2020" name="Nat. Commun.">
        <title>The structures of two archaeal type IV pili illuminate evolutionary relationships.</title>
        <authorList>
            <person name="Wang F."/>
            <person name="Baquero D.P."/>
            <person name="Su Z."/>
            <person name="Beltran L.C."/>
            <person name="Prangishvili D."/>
            <person name="Krupovic M."/>
            <person name="Egelman E.H."/>
        </authorList>
    </citation>
    <scope>NUCLEOTIDE SEQUENCE [LARGE SCALE GENOMIC DNA]</scope>
    <source>
        <strain evidence="16 29">POZ149</strain>
    </source>
</reference>
<dbReference type="InterPro" id="IPR014818">
    <property type="entry name" value="Phage/plasmid_primase_P4_C"/>
</dbReference>
<dbReference type="KEGG" id="ssoa:SULA_1150"/>
<evidence type="ECO:0000313" key="17">
    <source>
        <dbReference type="EMBL" id="SAI83681.1"/>
    </source>
</evidence>
<evidence type="ECO:0000313" key="16">
    <source>
        <dbReference type="EMBL" id="QPG50457.1"/>
    </source>
</evidence>
<dbReference type="EMBL" id="CP011055">
    <property type="protein sequence ID" value="AYN75589.1"/>
    <property type="molecule type" value="Genomic_DNA"/>
</dbReference>
<dbReference type="AlphaFoldDB" id="A0A157SX47"/>
<reference evidence="22 23" key="4">
    <citation type="journal article" date="2018" name="Proc. Natl. Acad. Sci. U.S.A.">
        <title>Nonmutational mechanism of inheritance in the Archaeon Sulfolobus solfataricus.</title>
        <authorList>
            <person name="Payne S."/>
            <person name="McCarthy S."/>
            <person name="Johnson T."/>
            <person name="North E."/>
            <person name="Blum P."/>
        </authorList>
    </citation>
    <scope>NUCLEOTIDE SEQUENCE [LARGE SCALE GENOMIC DNA]</scope>
    <source>
        <strain evidence="10 22">SARC-H</strain>
        <strain evidence="11 26">SARC-I</strain>
        <strain evidence="13 27">SARC-N</strain>
        <strain evidence="14 28">SARC-O</strain>
        <strain evidence="15 23">SUL120</strain>
        <strain evidence="9 24">SULG</strain>
        <strain evidence="12 25">SULM</strain>
    </source>
</reference>
<evidence type="ECO:0000313" key="25">
    <source>
        <dbReference type="Proteomes" id="UP000273443"/>
    </source>
</evidence>
<dbReference type="EMBL" id="CP033235">
    <property type="protein sequence ID" value="AZF67936.1"/>
    <property type="molecule type" value="Genomic_DNA"/>
</dbReference>
<dbReference type="Gene3D" id="3.40.50.300">
    <property type="entry name" value="P-loop containing nucleotide triphosphate hydrolases"/>
    <property type="match status" value="1"/>
</dbReference>
<dbReference type="GeneID" id="1453317"/>
<evidence type="ECO:0000313" key="18">
    <source>
        <dbReference type="Proteomes" id="UP000033057"/>
    </source>
</evidence>
<evidence type="ECO:0000256" key="2">
    <source>
        <dbReference type="ARBA" id="ARBA00022801"/>
    </source>
</evidence>
<dbReference type="InterPro" id="IPR014015">
    <property type="entry name" value="Helicase_SF3_DNA-vir"/>
</dbReference>
<dbReference type="RefSeq" id="WP_010922898.1">
    <property type="nucleotide sequence ID" value="NZ_CP011055.2"/>
</dbReference>